<dbReference type="Proteomes" id="UP000265618">
    <property type="component" value="Unassembled WGS sequence"/>
</dbReference>
<keyword evidence="6" id="KW-1185">Reference proteome</keyword>
<evidence type="ECO:0000256" key="1">
    <source>
        <dbReference type="ARBA" id="ARBA00004604"/>
    </source>
</evidence>
<dbReference type="EMBL" id="BDIP01001484">
    <property type="protein sequence ID" value="GCA62814.1"/>
    <property type="molecule type" value="Genomic_DNA"/>
</dbReference>
<proteinExistence type="predicted"/>
<evidence type="ECO:0000313" key="5">
    <source>
        <dbReference type="EMBL" id="GCA62814.1"/>
    </source>
</evidence>
<accession>A0A391NLJ8</accession>
<dbReference type="PANTHER" id="PTHR12826">
    <property type="entry name" value="RIBONUCLEASE Y"/>
    <property type="match status" value="1"/>
</dbReference>
<dbReference type="AlphaFoldDB" id="A0A391NLJ8"/>
<evidence type="ECO:0000256" key="2">
    <source>
        <dbReference type="ARBA" id="ARBA00022884"/>
    </source>
</evidence>
<gene>
    <name evidence="5" type="ORF">KIPB_006000</name>
</gene>
<evidence type="ECO:0000313" key="6">
    <source>
        <dbReference type="Proteomes" id="UP000265618"/>
    </source>
</evidence>
<organism evidence="5 6">
    <name type="scientific">Kipferlia bialata</name>
    <dbReference type="NCBI Taxonomy" id="797122"/>
    <lineage>
        <taxon>Eukaryota</taxon>
        <taxon>Metamonada</taxon>
        <taxon>Carpediemonas-like organisms</taxon>
        <taxon>Kipferlia</taxon>
    </lineage>
</organism>
<dbReference type="PANTHER" id="PTHR12826:SF13">
    <property type="entry name" value="RNA-BINDING PROTEIN PNO1"/>
    <property type="match status" value="1"/>
</dbReference>
<evidence type="ECO:0000259" key="4">
    <source>
        <dbReference type="Pfam" id="PF17903"/>
    </source>
</evidence>
<dbReference type="GO" id="GO:0003723">
    <property type="term" value="F:RNA binding"/>
    <property type="evidence" value="ECO:0007669"/>
    <property type="project" value="UniProtKB-KW"/>
</dbReference>
<dbReference type="Pfam" id="PF17903">
    <property type="entry name" value="KH_KRR1_1st"/>
    <property type="match status" value="1"/>
</dbReference>
<dbReference type="InterPro" id="IPR041174">
    <property type="entry name" value="KRR1-like_KH1"/>
</dbReference>
<comment type="caution">
    <text evidence="5">The sequence shown here is derived from an EMBL/GenBank/DDBJ whole genome shotgun (WGS) entry which is preliminary data.</text>
</comment>
<dbReference type="GO" id="GO:0005730">
    <property type="term" value="C:nucleolus"/>
    <property type="evidence" value="ECO:0007669"/>
    <property type="project" value="UniProtKB-SubCell"/>
</dbReference>
<feature type="domain" description="KRR1 small subunit processome component first KH" evidence="4">
    <location>
        <begin position="34"/>
        <end position="90"/>
    </location>
</feature>
<reference evidence="5 6" key="1">
    <citation type="journal article" date="2018" name="PLoS ONE">
        <title>The draft genome of Kipferlia bialata reveals reductive genome evolution in fornicate parasites.</title>
        <authorList>
            <person name="Tanifuji G."/>
            <person name="Takabayashi S."/>
            <person name="Kume K."/>
            <person name="Takagi M."/>
            <person name="Nakayama T."/>
            <person name="Kamikawa R."/>
            <person name="Inagaki Y."/>
            <person name="Hashimoto T."/>
        </authorList>
    </citation>
    <scope>NUCLEOTIDE SEQUENCE [LARGE SCALE GENOMIC DNA]</scope>
    <source>
        <strain evidence="5">NY0173</strain>
    </source>
</reference>
<keyword evidence="2" id="KW-0694">RNA-binding</keyword>
<protein>
    <recommendedName>
        <fullName evidence="4">KRR1 small subunit processome component first KH domain-containing protein</fullName>
    </recommendedName>
</protein>
<dbReference type="OrthoDB" id="1932641at2759"/>
<name>A0A391NLJ8_9EUKA</name>
<comment type="subcellular location">
    <subcellularLocation>
        <location evidence="1">Nucleus</location>
        <location evidence="1">Nucleolus</location>
    </subcellularLocation>
</comment>
<evidence type="ECO:0000256" key="3">
    <source>
        <dbReference type="ARBA" id="ARBA00023242"/>
    </source>
</evidence>
<keyword evidence="3" id="KW-0539">Nucleus</keyword>
<feature type="non-terminal residue" evidence="5">
    <location>
        <position position="1"/>
    </location>
</feature>
<sequence>MGIPKFAKQSSEAAASGSAEDIDVAPGFRRVYIPANRYSPLMRDWKQITEPLMKHLKLDVRYNRKVKAVEIRTSDKTVKPSALLKGAEFIE</sequence>